<dbReference type="Pfam" id="PF04055">
    <property type="entry name" value="Radical_SAM"/>
    <property type="match status" value="1"/>
</dbReference>
<dbReference type="PANTHER" id="PTHR43075:SF1">
    <property type="entry name" value="FORMATE LYASE ACTIVATING ENZYME, PUTATIVE (AFU_ORTHOLOGUE AFUA_2G15630)-RELATED"/>
    <property type="match status" value="1"/>
</dbReference>
<protein>
    <submittedName>
        <fullName evidence="7">Radical SAM protein</fullName>
    </submittedName>
</protein>
<dbReference type="Gene3D" id="3.20.20.70">
    <property type="entry name" value="Aldolase class I"/>
    <property type="match status" value="1"/>
</dbReference>
<dbReference type="SFLD" id="SFLDG01099">
    <property type="entry name" value="Uncharacterised_Radical_SAM_Su"/>
    <property type="match status" value="1"/>
</dbReference>
<comment type="cofactor">
    <cofactor evidence="5">
        <name>[4Fe-4S] cluster</name>
        <dbReference type="ChEBI" id="CHEBI:49883"/>
    </cofactor>
    <text evidence="5">Binds 1 [4Fe-4S] cluster. The cluster is coordinated with 3 cysteines and an exchangeable S-adenosyl-L-methionine.</text>
</comment>
<dbReference type="InterPro" id="IPR013785">
    <property type="entry name" value="Aldolase_TIM"/>
</dbReference>
<sequence>MYEPVYLKTYNKGLFKEKIKKAREILSSCSLCPRRCGVDRLSGELGICKTGENASVSSYHPHYGEEAPLVGHNGSGTIFFTYCNLLCNFCQNYDISHEGRGDEVSCEQIAGMMLFLQNSGCHNINFVTPTHVVPQILSALEIAIENGLGVSLVYNTGGYDRVETLKLLEGVIDIYMPDFKLWDPKVAELTCEAQDYPEIAQNAILEMHRQVGDLVIDKSGIARRGLLIRHLVLPHGLAGTRDIMKFIAQKVSSNSYVNIMPQYRPCGRAYEVKELSNYLLPEEYKSALQAAKEEGITRLDGAN</sequence>
<dbReference type="CDD" id="cd01335">
    <property type="entry name" value="Radical_SAM"/>
    <property type="match status" value="1"/>
</dbReference>
<organism evidence="7 8">
    <name type="scientific">Candidatus Desulfaltia bathyphila</name>
    <dbReference type="NCBI Taxonomy" id="2841697"/>
    <lineage>
        <taxon>Bacteria</taxon>
        <taxon>Pseudomonadati</taxon>
        <taxon>Thermodesulfobacteriota</taxon>
        <taxon>Desulfobacteria</taxon>
        <taxon>Desulfobacterales</taxon>
        <taxon>Desulfobacterales incertae sedis</taxon>
        <taxon>Candidatus Desulfaltia</taxon>
    </lineage>
</organism>
<dbReference type="PIRSF" id="PIRSF004869">
    <property type="entry name" value="PflX_prd"/>
    <property type="match status" value="1"/>
</dbReference>
<evidence type="ECO:0000313" key="8">
    <source>
        <dbReference type="Proteomes" id="UP000603545"/>
    </source>
</evidence>
<evidence type="ECO:0000256" key="4">
    <source>
        <dbReference type="ARBA" id="ARBA00023014"/>
    </source>
</evidence>
<keyword evidence="1 5" id="KW-0949">S-adenosyl-L-methionine</keyword>
<dbReference type="InterPro" id="IPR058240">
    <property type="entry name" value="rSAM_sf"/>
</dbReference>
<comment type="caution">
    <text evidence="7">The sequence shown here is derived from an EMBL/GenBank/DDBJ whole genome shotgun (WGS) entry which is preliminary data.</text>
</comment>
<dbReference type="GO" id="GO:0046872">
    <property type="term" value="F:metal ion binding"/>
    <property type="evidence" value="ECO:0007669"/>
    <property type="project" value="UniProtKB-KW"/>
</dbReference>
<dbReference type="GO" id="GO:0003824">
    <property type="term" value="F:catalytic activity"/>
    <property type="evidence" value="ECO:0007669"/>
    <property type="project" value="InterPro"/>
</dbReference>
<dbReference type="EMBL" id="JACNLL010000047">
    <property type="protein sequence ID" value="MBC8199309.1"/>
    <property type="molecule type" value="Genomic_DNA"/>
</dbReference>
<dbReference type="Proteomes" id="UP000603545">
    <property type="component" value="Unassembled WGS sequence"/>
</dbReference>
<evidence type="ECO:0000313" key="7">
    <source>
        <dbReference type="EMBL" id="MBC8199309.1"/>
    </source>
</evidence>
<keyword evidence="4 5" id="KW-0411">Iron-sulfur</keyword>
<dbReference type="GO" id="GO:0051536">
    <property type="term" value="F:iron-sulfur cluster binding"/>
    <property type="evidence" value="ECO:0007669"/>
    <property type="project" value="UniProtKB-KW"/>
</dbReference>
<feature type="domain" description="Radical SAM core" evidence="6">
    <location>
        <begin position="78"/>
        <end position="207"/>
    </location>
</feature>
<proteinExistence type="predicted"/>
<dbReference type="SUPFAM" id="SSF102114">
    <property type="entry name" value="Radical SAM enzymes"/>
    <property type="match status" value="1"/>
</dbReference>
<keyword evidence="2 5" id="KW-0479">Metal-binding</keyword>
<name>A0A8J6N4V7_9BACT</name>
<feature type="binding site" evidence="5">
    <location>
        <position position="90"/>
    </location>
    <ligand>
        <name>[4Fe-4S] cluster</name>
        <dbReference type="ChEBI" id="CHEBI:49883"/>
        <note>4Fe-4S-S-AdoMet</note>
    </ligand>
</feature>
<feature type="binding site" evidence="5">
    <location>
        <position position="83"/>
    </location>
    <ligand>
        <name>[4Fe-4S] cluster</name>
        <dbReference type="ChEBI" id="CHEBI:49883"/>
        <note>4Fe-4S-S-AdoMet</note>
    </ligand>
</feature>
<dbReference type="InterPro" id="IPR007197">
    <property type="entry name" value="rSAM"/>
</dbReference>
<evidence type="ECO:0000256" key="5">
    <source>
        <dbReference type="PIRSR" id="PIRSR004869-50"/>
    </source>
</evidence>
<dbReference type="InterPro" id="IPR016431">
    <property type="entry name" value="Pyrv-formate_lyase-activ_prd"/>
</dbReference>
<accession>A0A8J6N4V7</accession>
<dbReference type="SFLD" id="SFLDS00029">
    <property type="entry name" value="Radical_SAM"/>
    <property type="match status" value="1"/>
</dbReference>
<gene>
    <name evidence="7" type="ORF">H8E80_04595</name>
</gene>
<dbReference type="PANTHER" id="PTHR43075">
    <property type="entry name" value="FORMATE LYASE ACTIVATING ENZYME, PUTATIVE (AFU_ORTHOLOGUE AFUA_2G15630)-RELATED"/>
    <property type="match status" value="1"/>
</dbReference>
<keyword evidence="3 5" id="KW-0408">Iron</keyword>
<dbReference type="InterPro" id="IPR040085">
    <property type="entry name" value="MJ0674-like"/>
</dbReference>
<evidence type="ECO:0000256" key="1">
    <source>
        <dbReference type="ARBA" id="ARBA00022691"/>
    </source>
</evidence>
<evidence type="ECO:0000256" key="3">
    <source>
        <dbReference type="ARBA" id="ARBA00023004"/>
    </source>
</evidence>
<feature type="binding site" evidence="5">
    <location>
        <position position="87"/>
    </location>
    <ligand>
        <name>[4Fe-4S] cluster</name>
        <dbReference type="ChEBI" id="CHEBI:49883"/>
        <note>4Fe-4S-S-AdoMet</note>
    </ligand>
</feature>
<reference evidence="7 8" key="1">
    <citation type="submission" date="2020-08" db="EMBL/GenBank/DDBJ databases">
        <title>Bridging the membrane lipid divide: bacteria of the FCB group superphylum have the potential to synthesize archaeal ether lipids.</title>
        <authorList>
            <person name="Villanueva L."/>
            <person name="Von Meijenfeldt F.A.B."/>
            <person name="Westbye A.B."/>
            <person name="Yadav S."/>
            <person name="Hopmans E.C."/>
            <person name="Dutilh B.E."/>
            <person name="Sinninghe Damste J.S."/>
        </authorList>
    </citation>
    <scope>NUCLEOTIDE SEQUENCE [LARGE SCALE GENOMIC DNA]</scope>
    <source>
        <strain evidence="7">NIOZ-UU82</strain>
    </source>
</reference>
<dbReference type="AlphaFoldDB" id="A0A8J6N4V7"/>
<evidence type="ECO:0000256" key="2">
    <source>
        <dbReference type="ARBA" id="ARBA00022723"/>
    </source>
</evidence>
<evidence type="ECO:0000259" key="6">
    <source>
        <dbReference type="Pfam" id="PF04055"/>
    </source>
</evidence>